<comment type="caution">
    <text evidence="2">The sequence shown here is derived from an EMBL/GenBank/DDBJ whole genome shotgun (WGS) entry which is preliminary data.</text>
</comment>
<name>A0ABU5CN00_9BACI</name>
<dbReference type="RefSeq" id="WP_306066509.1">
    <property type="nucleotide sequence ID" value="NZ_JAROCA020000002.1"/>
</dbReference>
<gene>
    <name evidence="2" type="ORF">P5G51_016985</name>
</gene>
<dbReference type="Gene3D" id="2.40.50.180">
    <property type="entry name" value="CheA-289, Domain 4"/>
    <property type="match status" value="1"/>
</dbReference>
<sequence>MENIAKFIVFTLRSQSFGVNVRQVLSIERMQEITPVPKTSEFIKGIINMRGETIPIVDLKERLAIEMTEPATDNRILIVKLDDMQVGFIVDAATDVLDIDEEFIDKAPNIVGDLKDEFIHGVAKLESGLLILLDLASILDFSEANEVKKVETLVQCDE</sequence>
<dbReference type="EMBL" id="JAROCA020000002">
    <property type="protein sequence ID" value="MDY0406823.1"/>
    <property type="molecule type" value="Genomic_DNA"/>
</dbReference>
<evidence type="ECO:0000259" key="1">
    <source>
        <dbReference type="PROSITE" id="PS50851"/>
    </source>
</evidence>
<proteinExistence type="predicted"/>
<organism evidence="2 3">
    <name type="scientific">Tigheibacillus jepli</name>
    <dbReference type="NCBI Taxonomy" id="3035914"/>
    <lineage>
        <taxon>Bacteria</taxon>
        <taxon>Bacillati</taxon>
        <taxon>Bacillota</taxon>
        <taxon>Bacilli</taxon>
        <taxon>Bacillales</taxon>
        <taxon>Bacillaceae</taxon>
        <taxon>Tigheibacillus</taxon>
    </lineage>
</organism>
<dbReference type="PANTHER" id="PTHR22617">
    <property type="entry name" value="CHEMOTAXIS SENSOR HISTIDINE KINASE-RELATED"/>
    <property type="match status" value="1"/>
</dbReference>
<dbReference type="InterPro" id="IPR002545">
    <property type="entry name" value="CheW-lke_dom"/>
</dbReference>
<dbReference type="Pfam" id="PF01584">
    <property type="entry name" value="CheW"/>
    <property type="match status" value="1"/>
</dbReference>
<dbReference type="Proteomes" id="UP001228376">
    <property type="component" value="Unassembled WGS sequence"/>
</dbReference>
<feature type="domain" description="CheW-like" evidence="1">
    <location>
        <begin position="4"/>
        <end position="144"/>
    </location>
</feature>
<reference evidence="2 3" key="1">
    <citation type="submission" date="2023-10" db="EMBL/GenBank/DDBJ databases">
        <title>179-bfca-hs.</title>
        <authorList>
            <person name="Miliotis G."/>
            <person name="Sengupta P."/>
            <person name="Hameed A."/>
            <person name="Chuvochina M."/>
            <person name="Mcdonagh F."/>
            <person name="Simpson A.C."/>
            <person name="Singh N.K."/>
            <person name="Rekha P.D."/>
            <person name="Raman K."/>
            <person name="Hugenholtz P."/>
            <person name="Venkateswaran K."/>
        </authorList>
    </citation>
    <scope>NUCLEOTIDE SEQUENCE [LARGE SCALE GENOMIC DNA]</scope>
    <source>
        <strain evidence="2 3">179-BFC-A-HS</strain>
    </source>
</reference>
<dbReference type="InterPro" id="IPR039315">
    <property type="entry name" value="CheW"/>
</dbReference>
<keyword evidence="3" id="KW-1185">Reference proteome</keyword>
<dbReference type="InterPro" id="IPR036061">
    <property type="entry name" value="CheW-like_dom_sf"/>
</dbReference>
<evidence type="ECO:0000313" key="3">
    <source>
        <dbReference type="Proteomes" id="UP001228376"/>
    </source>
</evidence>
<dbReference type="SUPFAM" id="SSF50341">
    <property type="entry name" value="CheW-like"/>
    <property type="match status" value="1"/>
</dbReference>
<accession>A0ABU5CN00</accession>
<dbReference type="PANTHER" id="PTHR22617:SF23">
    <property type="entry name" value="CHEMOTAXIS PROTEIN CHEW"/>
    <property type="match status" value="1"/>
</dbReference>
<protein>
    <submittedName>
        <fullName evidence="2">Chemotaxis protein CheW</fullName>
    </submittedName>
</protein>
<dbReference type="PROSITE" id="PS50851">
    <property type="entry name" value="CHEW"/>
    <property type="match status" value="1"/>
</dbReference>
<dbReference type="Gene3D" id="2.30.30.40">
    <property type="entry name" value="SH3 Domains"/>
    <property type="match status" value="1"/>
</dbReference>
<evidence type="ECO:0000313" key="2">
    <source>
        <dbReference type="EMBL" id="MDY0406823.1"/>
    </source>
</evidence>
<dbReference type="SMART" id="SM00260">
    <property type="entry name" value="CheW"/>
    <property type="match status" value="1"/>
</dbReference>